<gene>
    <name evidence="1" type="ORF">M72_31241</name>
</gene>
<evidence type="ECO:0000313" key="2">
    <source>
        <dbReference type="Proteomes" id="UP000049979"/>
    </source>
</evidence>
<dbReference type="Proteomes" id="UP000049979">
    <property type="component" value="Unassembled WGS sequence"/>
</dbReference>
<protein>
    <recommendedName>
        <fullName evidence="3">Nucleotidyl transferase AbiEii toxin, Type IV TA system</fullName>
    </recommendedName>
</protein>
<dbReference type="OrthoDB" id="2289258at2"/>
<keyword evidence="2" id="KW-1185">Reference proteome</keyword>
<evidence type="ECO:0000313" key="1">
    <source>
        <dbReference type="EMBL" id="CRL41286.1"/>
    </source>
</evidence>
<dbReference type="RefSeq" id="WP_055068430.1">
    <property type="nucleotide sequence ID" value="NZ_CP173697.1"/>
</dbReference>
<organism evidence="1 2">
    <name type="scientific">Roseburia faecis</name>
    <dbReference type="NCBI Taxonomy" id="301302"/>
    <lineage>
        <taxon>Bacteria</taxon>
        <taxon>Bacillati</taxon>
        <taxon>Bacillota</taxon>
        <taxon>Clostridia</taxon>
        <taxon>Lachnospirales</taxon>
        <taxon>Lachnospiraceae</taxon>
        <taxon>Roseburia</taxon>
    </lineage>
</organism>
<reference evidence="2" key="1">
    <citation type="submission" date="2015-05" db="EMBL/GenBank/DDBJ databases">
        <authorList>
            <consortium name="Pathogen Informatics"/>
        </authorList>
    </citation>
    <scope>NUCLEOTIDE SEQUENCE [LARGE SCALE GENOMIC DNA]</scope>
    <source>
        <strain evidence="2">M72</strain>
    </source>
</reference>
<accession>A0A0M6WUL1</accession>
<sequence>MVTGIESFKEWFKGNESQYAIIGGTACDILMTEGGLDFRATKDIDLVLIIEAVDVAFGRKFWDYVKQAGYEHCNKSSGVPQFYRFSHPTSNRYPAMIELFTRKLDAIQLPDDAVLTPLPMDEDISSLSAILLDDDYYEFLKQGKVTVDGVTVLDAAYLIPFKAKAWMDLTDRKEAGEHVDSKNIKKHKNDVFRLTELIDPTVKIATPSGVYEDMQKFVDRMKNETVDVKQLGLVGRTKEQILQEIGELYAIQ</sequence>
<evidence type="ECO:0008006" key="3">
    <source>
        <dbReference type="Google" id="ProtNLM"/>
    </source>
</evidence>
<dbReference type="STRING" id="301302.ERS852420_02681"/>
<dbReference type="EMBL" id="CVRR01000040">
    <property type="protein sequence ID" value="CRL41286.1"/>
    <property type="molecule type" value="Genomic_DNA"/>
</dbReference>
<proteinExistence type="predicted"/>
<name>A0A0M6WUL1_9FIRM</name>
<dbReference type="AlphaFoldDB" id="A0A0M6WUL1"/>